<organism evidence="2 3">
    <name type="scientific">Limnoglobus roseus</name>
    <dbReference type="NCBI Taxonomy" id="2598579"/>
    <lineage>
        <taxon>Bacteria</taxon>
        <taxon>Pseudomonadati</taxon>
        <taxon>Planctomycetota</taxon>
        <taxon>Planctomycetia</taxon>
        <taxon>Gemmatales</taxon>
        <taxon>Gemmataceae</taxon>
        <taxon>Limnoglobus</taxon>
    </lineage>
</organism>
<evidence type="ECO:0000313" key="3">
    <source>
        <dbReference type="Proteomes" id="UP000324974"/>
    </source>
</evidence>
<reference evidence="3" key="1">
    <citation type="submission" date="2019-08" db="EMBL/GenBank/DDBJ databases">
        <title>Limnoglobus roseus gen. nov., sp. nov., a novel freshwater planctomycete with a giant genome from the family Gemmataceae.</title>
        <authorList>
            <person name="Kulichevskaya I.S."/>
            <person name="Naumoff D.G."/>
            <person name="Miroshnikov K."/>
            <person name="Ivanova A."/>
            <person name="Philippov D.A."/>
            <person name="Hakobyan A."/>
            <person name="Rijpstra I.C."/>
            <person name="Sinninghe Damste J.S."/>
            <person name="Liesack W."/>
            <person name="Dedysh S.N."/>
        </authorList>
    </citation>
    <scope>NUCLEOTIDE SEQUENCE [LARGE SCALE GENOMIC DNA]</scope>
    <source>
        <strain evidence="3">PX52</strain>
    </source>
</reference>
<feature type="chain" id="PRO_5022930144" evidence="1">
    <location>
        <begin position="21"/>
        <end position="78"/>
    </location>
</feature>
<gene>
    <name evidence="2" type="ORF">PX52LOC_07006</name>
</gene>
<evidence type="ECO:0000313" key="2">
    <source>
        <dbReference type="EMBL" id="QEL19924.1"/>
    </source>
</evidence>
<keyword evidence="1" id="KW-0732">Signal</keyword>
<dbReference type="AlphaFoldDB" id="A0A5C1ARR6"/>
<feature type="signal peptide" evidence="1">
    <location>
        <begin position="1"/>
        <end position="20"/>
    </location>
</feature>
<proteinExistence type="predicted"/>
<accession>A0A5C1ARR6</accession>
<name>A0A5C1ARR6_9BACT</name>
<sequence length="78" mass="8473">MYTAFQALCLVWPAVSPAQALVGKPGWLLNVIPGHSTIAQYEAPDGTIRVTTRYRNGTVVTAEQGRITEVRRVPPSPP</sequence>
<evidence type="ECO:0000256" key="1">
    <source>
        <dbReference type="SAM" id="SignalP"/>
    </source>
</evidence>
<protein>
    <submittedName>
        <fullName evidence="2">Uncharacterized protein</fullName>
    </submittedName>
</protein>
<dbReference type="KEGG" id="lrs:PX52LOC_07006"/>
<dbReference type="EMBL" id="CP042425">
    <property type="protein sequence ID" value="QEL19924.1"/>
    <property type="molecule type" value="Genomic_DNA"/>
</dbReference>
<dbReference type="Proteomes" id="UP000324974">
    <property type="component" value="Chromosome"/>
</dbReference>
<keyword evidence="3" id="KW-1185">Reference proteome</keyword>